<evidence type="ECO:0000313" key="2">
    <source>
        <dbReference type="EMBL" id="SHK32990.1"/>
    </source>
</evidence>
<dbReference type="AlphaFoldDB" id="A0A1M6RKN5"/>
<dbReference type="PANTHER" id="PTHR30399">
    <property type="entry name" value="UNCHARACTERIZED PROTEIN YGJP"/>
    <property type="match status" value="1"/>
</dbReference>
<evidence type="ECO:0000259" key="1">
    <source>
        <dbReference type="Pfam" id="PF01863"/>
    </source>
</evidence>
<name>A0A1M6RKN5_9FIRM</name>
<dbReference type="InterPro" id="IPR002725">
    <property type="entry name" value="YgjP-like_metallopeptidase"/>
</dbReference>
<dbReference type="Proteomes" id="UP000183997">
    <property type="component" value="Unassembled WGS sequence"/>
</dbReference>
<dbReference type="InterPro" id="IPR053136">
    <property type="entry name" value="UTP_pyrophosphatase-like"/>
</dbReference>
<dbReference type="OrthoDB" id="9811177at2"/>
<dbReference type="STRING" id="1121421.SAMN02745123_01497"/>
<keyword evidence="3" id="KW-1185">Reference proteome</keyword>
<proteinExistence type="predicted"/>
<gene>
    <name evidence="2" type="ORF">SAMN02745123_01497</name>
</gene>
<evidence type="ECO:0000313" key="3">
    <source>
        <dbReference type="Proteomes" id="UP000183997"/>
    </source>
</evidence>
<dbReference type="PANTHER" id="PTHR30399:SF1">
    <property type="entry name" value="UTP PYROPHOSPHATASE"/>
    <property type="match status" value="1"/>
</dbReference>
<organism evidence="2 3">
    <name type="scientific">Desulforamulus aeronauticus DSM 10349</name>
    <dbReference type="NCBI Taxonomy" id="1121421"/>
    <lineage>
        <taxon>Bacteria</taxon>
        <taxon>Bacillati</taxon>
        <taxon>Bacillota</taxon>
        <taxon>Clostridia</taxon>
        <taxon>Eubacteriales</taxon>
        <taxon>Peptococcaceae</taxon>
        <taxon>Desulforamulus</taxon>
    </lineage>
</organism>
<dbReference type="Gene3D" id="3.30.2010.10">
    <property type="entry name" value="Metalloproteases ('zincins'), catalytic domain"/>
    <property type="match status" value="1"/>
</dbReference>
<dbReference type="Pfam" id="PF01863">
    <property type="entry name" value="YgjP-like"/>
    <property type="match status" value="1"/>
</dbReference>
<protein>
    <recommendedName>
        <fullName evidence="1">YgjP-like metallopeptidase domain-containing protein</fullName>
    </recommendedName>
</protein>
<feature type="domain" description="YgjP-like metallopeptidase" evidence="1">
    <location>
        <begin position="25"/>
        <end position="234"/>
    </location>
</feature>
<accession>A0A1M6RKN5</accession>
<dbReference type="EMBL" id="FRAR01000011">
    <property type="protein sequence ID" value="SHK32990.1"/>
    <property type="molecule type" value="Genomic_DNA"/>
</dbReference>
<reference evidence="3" key="1">
    <citation type="submission" date="2016-11" db="EMBL/GenBank/DDBJ databases">
        <authorList>
            <person name="Varghese N."/>
            <person name="Submissions S."/>
        </authorList>
    </citation>
    <scope>NUCLEOTIDE SEQUENCE [LARGE SCALE GENOMIC DNA]</scope>
    <source>
        <strain evidence="3">DSM 10349</strain>
    </source>
</reference>
<sequence length="243" mass="28954">MDIKKLSLTKPWGVVEVAIERKKVKKVRLRVFPNRVIKLSVPLGVSDEWIDRYLISKTKWVEKSLYDFKSTEASELAPRIDSGVSTWILGRQIRIIVKQAQFYKIEQKEETVWIQSPAIGDKQALQKQFERWCQKQCKRYFQATVDRLYPIIAKHGIDKPTLQVRKMKTLWGSCSGRHSKINLNYYLYKAPPFCIDYVVLHELTHFLFPKHNQDFYEFLTVHMPDWQERKRILDYEIVKGLEY</sequence>
<dbReference type="RefSeq" id="WP_072912574.1">
    <property type="nucleotide sequence ID" value="NZ_FRAR01000011.1"/>
</dbReference>
<dbReference type="CDD" id="cd07344">
    <property type="entry name" value="M48_yhfN_like"/>
    <property type="match status" value="1"/>
</dbReference>